<evidence type="ECO:0000256" key="5">
    <source>
        <dbReference type="SAM" id="Phobius"/>
    </source>
</evidence>
<keyword evidence="3 5" id="KW-1133">Transmembrane helix</keyword>
<sequence length="437" mass="46026">MKQTTTTAGAGAPGGLTRSEHIMAAGVFALPALALILDSGYSYGALILLIGAVSHRIAERRTWHLKPALPGLVKAIAAVMVVYAVVWIGDAALRGEGVREFDRPSRFLLAAFCLVVLARSRVCATPLWLGLAAGGIGAGGIAIWQKVIEGKARASGFAQTIQFGNASILFGLMCFAGLVWALSAPRALRLRIALALFFALGGIGGISASFLSGSRGAWLALGPALIIGLWAAWRLGRARRYLLIAPGVLALLVAAVYLHPASGVEQRVTSAIHQLERYVEGSNRSSSVGLRLEMWRGTARLFAERPLTGWGENAYSERLQALGEAGVIHARASRFTHAHNEWFNTLAKKGLIGGVILLALYCAPAAWFLRLGAQASGAPPDRPATPTIALATAGLVFTLGFLATGLTQVNFNHNIGAMLYAFMTAALVGVSTRGKLS</sequence>
<dbReference type="RefSeq" id="WP_367968061.1">
    <property type="nucleotide sequence ID" value="NZ_JBAKFJ010000002.1"/>
</dbReference>
<evidence type="ECO:0000313" key="7">
    <source>
        <dbReference type="EMBL" id="MEX0387379.1"/>
    </source>
</evidence>
<feature type="transmembrane region" description="Helical" evidence="5">
    <location>
        <begin position="127"/>
        <end position="144"/>
    </location>
</feature>
<feature type="transmembrane region" description="Helical" evidence="5">
    <location>
        <begin position="415"/>
        <end position="432"/>
    </location>
</feature>
<keyword evidence="2 5" id="KW-0812">Transmembrane</keyword>
<feature type="transmembrane region" description="Helical" evidence="5">
    <location>
        <begin position="351"/>
        <end position="372"/>
    </location>
</feature>
<comment type="subcellular location">
    <subcellularLocation>
        <location evidence="1">Membrane</location>
        <topology evidence="1">Multi-pass membrane protein</topology>
    </subcellularLocation>
</comment>
<dbReference type="InterPro" id="IPR051533">
    <property type="entry name" value="WaaL-like"/>
</dbReference>
<feature type="transmembrane region" description="Helical" evidence="5">
    <location>
        <begin position="71"/>
        <end position="89"/>
    </location>
</feature>
<name>A0ABV3SEC1_9GAMM</name>
<keyword evidence="7" id="KW-0436">Ligase</keyword>
<reference evidence="7 8" key="1">
    <citation type="submission" date="2024-02" db="EMBL/GenBank/DDBJ databases">
        <title>New especies of Spiribacter isolated from saline water.</title>
        <authorList>
            <person name="Leon M.J."/>
            <person name="De La Haba R."/>
            <person name="Sanchez-Porro C."/>
            <person name="Ventosa A."/>
        </authorList>
    </citation>
    <scope>NUCLEOTIDE SEQUENCE [LARGE SCALE GENOMIC DNA]</scope>
    <source>
        <strain evidence="8">ag22IC4-227</strain>
    </source>
</reference>
<dbReference type="Pfam" id="PF04932">
    <property type="entry name" value="Wzy_C"/>
    <property type="match status" value="1"/>
</dbReference>
<feature type="domain" description="O-antigen ligase-related" evidence="6">
    <location>
        <begin position="207"/>
        <end position="358"/>
    </location>
</feature>
<evidence type="ECO:0000259" key="6">
    <source>
        <dbReference type="Pfam" id="PF04932"/>
    </source>
</evidence>
<accession>A0ABV3SEC1</accession>
<dbReference type="GO" id="GO:0016874">
    <property type="term" value="F:ligase activity"/>
    <property type="evidence" value="ECO:0007669"/>
    <property type="project" value="UniProtKB-KW"/>
</dbReference>
<proteinExistence type="predicted"/>
<evidence type="ECO:0000313" key="8">
    <source>
        <dbReference type="Proteomes" id="UP001556653"/>
    </source>
</evidence>
<feature type="transmembrane region" description="Helical" evidence="5">
    <location>
        <begin position="190"/>
        <end position="210"/>
    </location>
</feature>
<gene>
    <name evidence="7" type="ORF">V6X64_10315</name>
</gene>
<evidence type="ECO:0000256" key="3">
    <source>
        <dbReference type="ARBA" id="ARBA00022989"/>
    </source>
</evidence>
<protein>
    <submittedName>
        <fullName evidence="7">O-antigen ligase family protein</fullName>
    </submittedName>
</protein>
<evidence type="ECO:0000256" key="4">
    <source>
        <dbReference type="ARBA" id="ARBA00023136"/>
    </source>
</evidence>
<comment type="caution">
    <text evidence="7">The sequence shown here is derived from an EMBL/GenBank/DDBJ whole genome shotgun (WGS) entry which is preliminary data.</text>
</comment>
<evidence type="ECO:0000256" key="2">
    <source>
        <dbReference type="ARBA" id="ARBA00022692"/>
    </source>
</evidence>
<feature type="transmembrane region" description="Helical" evidence="5">
    <location>
        <begin position="384"/>
        <end position="403"/>
    </location>
</feature>
<feature type="transmembrane region" description="Helical" evidence="5">
    <location>
        <begin position="22"/>
        <end position="50"/>
    </location>
</feature>
<evidence type="ECO:0000256" key="1">
    <source>
        <dbReference type="ARBA" id="ARBA00004141"/>
    </source>
</evidence>
<keyword evidence="4 5" id="KW-0472">Membrane</keyword>
<dbReference type="InterPro" id="IPR007016">
    <property type="entry name" value="O-antigen_ligase-rel_domated"/>
</dbReference>
<dbReference type="PANTHER" id="PTHR37422:SF13">
    <property type="entry name" value="LIPOPOLYSACCHARIDE BIOSYNTHESIS PROTEIN PA4999-RELATED"/>
    <property type="match status" value="1"/>
</dbReference>
<dbReference type="PANTHER" id="PTHR37422">
    <property type="entry name" value="TEICHURONIC ACID BIOSYNTHESIS PROTEIN TUAE"/>
    <property type="match status" value="1"/>
</dbReference>
<keyword evidence="8" id="KW-1185">Reference proteome</keyword>
<organism evidence="7 8">
    <name type="scientific">Spiribacter onubensis</name>
    <dbReference type="NCBI Taxonomy" id="3122420"/>
    <lineage>
        <taxon>Bacteria</taxon>
        <taxon>Pseudomonadati</taxon>
        <taxon>Pseudomonadota</taxon>
        <taxon>Gammaproteobacteria</taxon>
        <taxon>Chromatiales</taxon>
        <taxon>Ectothiorhodospiraceae</taxon>
        <taxon>Spiribacter</taxon>
    </lineage>
</organism>
<dbReference type="Proteomes" id="UP001556653">
    <property type="component" value="Unassembled WGS sequence"/>
</dbReference>
<feature type="transmembrane region" description="Helical" evidence="5">
    <location>
        <begin position="216"/>
        <end position="233"/>
    </location>
</feature>
<dbReference type="EMBL" id="JBAKFJ010000002">
    <property type="protein sequence ID" value="MEX0387379.1"/>
    <property type="molecule type" value="Genomic_DNA"/>
</dbReference>
<feature type="transmembrane region" description="Helical" evidence="5">
    <location>
        <begin position="164"/>
        <end position="183"/>
    </location>
</feature>